<dbReference type="AlphaFoldDB" id="A0A8S3T814"/>
<feature type="transmembrane region" description="Helical" evidence="1">
    <location>
        <begin position="12"/>
        <end position="35"/>
    </location>
</feature>
<evidence type="ECO:0000313" key="2">
    <source>
        <dbReference type="EMBL" id="CAG2229678.1"/>
    </source>
</evidence>
<comment type="caution">
    <text evidence="2">The sequence shown here is derived from an EMBL/GenBank/DDBJ whole genome shotgun (WGS) entry which is preliminary data.</text>
</comment>
<keyword evidence="1" id="KW-0812">Transmembrane</keyword>
<sequence length="297" mass="34028">MSIVPTQSTVLAAVVPILIGLVGCFILPSLVSCLYGQIKTLFNPIDKISKIVVRKHDDIEPGDVLNIPTDHDIIVKDVRVLPRTKVSCLQLEVVHFAFNGPMSDRTVEKESICFEINDHMLKVFKFCPAVVYSDDEVVERALKKVGEANFNSLVYRSSHMSKFCKVRNYRDKYWCSFKTLPAIEREVTEVFDLKPGDMINFRYYGLPHVGIVVGQLPIGDLVEIDFYHVKGGMTKCCTQEFDLNSNKILRHNYYDEDRFPLKETLEKAAKKEGEKVHPFRFFKSARLVRDCVLKTEK</sequence>
<gene>
    <name evidence="2" type="ORF">MEDL_42548</name>
</gene>
<name>A0A8S3T814_MYTED</name>
<protein>
    <submittedName>
        <fullName evidence="2">Uncharacterized protein</fullName>
    </submittedName>
</protein>
<accession>A0A8S3T814</accession>
<dbReference type="EMBL" id="CAJPWZ010002034">
    <property type="protein sequence ID" value="CAG2229678.1"/>
    <property type="molecule type" value="Genomic_DNA"/>
</dbReference>
<keyword evidence="1" id="KW-0472">Membrane</keyword>
<evidence type="ECO:0000256" key="1">
    <source>
        <dbReference type="SAM" id="Phobius"/>
    </source>
</evidence>
<dbReference type="Proteomes" id="UP000683360">
    <property type="component" value="Unassembled WGS sequence"/>
</dbReference>
<organism evidence="2 3">
    <name type="scientific">Mytilus edulis</name>
    <name type="common">Blue mussel</name>
    <dbReference type="NCBI Taxonomy" id="6550"/>
    <lineage>
        <taxon>Eukaryota</taxon>
        <taxon>Metazoa</taxon>
        <taxon>Spiralia</taxon>
        <taxon>Lophotrochozoa</taxon>
        <taxon>Mollusca</taxon>
        <taxon>Bivalvia</taxon>
        <taxon>Autobranchia</taxon>
        <taxon>Pteriomorphia</taxon>
        <taxon>Mytilida</taxon>
        <taxon>Mytiloidea</taxon>
        <taxon>Mytilidae</taxon>
        <taxon>Mytilinae</taxon>
        <taxon>Mytilus</taxon>
    </lineage>
</organism>
<evidence type="ECO:0000313" key="3">
    <source>
        <dbReference type="Proteomes" id="UP000683360"/>
    </source>
</evidence>
<reference evidence="2" key="1">
    <citation type="submission" date="2021-03" db="EMBL/GenBank/DDBJ databases">
        <authorList>
            <person name="Bekaert M."/>
        </authorList>
    </citation>
    <scope>NUCLEOTIDE SEQUENCE</scope>
</reference>
<dbReference type="OrthoDB" id="5955890at2759"/>
<proteinExistence type="predicted"/>
<keyword evidence="1" id="KW-1133">Transmembrane helix</keyword>
<keyword evidence="3" id="KW-1185">Reference proteome</keyword>